<dbReference type="Pfam" id="PF13899">
    <property type="entry name" value="Thioredoxin_7"/>
    <property type="match status" value="1"/>
</dbReference>
<feature type="chain" id="PRO_5046757216" evidence="1">
    <location>
        <begin position="20"/>
        <end position="145"/>
    </location>
</feature>
<dbReference type="InterPro" id="IPR036249">
    <property type="entry name" value="Thioredoxin-like_sf"/>
</dbReference>
<feature type="signal peptide" evidence="1">
    <location>
        <begin position="1"/>
        <end position="19"/>
    </location>
</feature>
<organism evidence="2 3">
    <name type="scientific">Neolewinella antarctica</name>
    <dbReference type="NCBI Taxonomy" id="442734"/>
    <lineage>
        <taxon>Bacteria</taxon>
        <taxon>Pseudomonadati</taxon>
        <taxon>Bacteroidota</taxon>
        <taxon>Saprospiria</taxon>
        <taxon>Saprospirales</taxon>
        <taxon>Lewinellaceae</taxon>
        <taxon>Neolewinella</taxon>
    </lineage>
</organism>
<dbReference type="RefSeq" id="WP_168037438.1">
    <property type="nucleotide sequence ID" value="NZ_JAATJH010000003.1"/>
</dbReference>
<dbReference type="SUPFAM" id="SSF52833">
    <property type="entry name" value="Thioredoxin-like"/>
    <property type="match status" value="1"/>
</dbReference>
<protein>
    <submittedName>
        <fullName evidence="2">Thioredoxin-related protein</fullName>
    </submittedName>
</protein>
<name>A0ABX0XD09_9BACT</name>
<reference evidence="2 3" key="1">
    <citation type="submission" date="2020-03" db="EMBL/GenBank/DDBJ databases">
        <title>Genomic Encyclopedia of Type Strains, Phase IV (KMG-IV): sequencing the most valuable type-strain genomes for metagenomic binning, comparative biology and taxonomic classification.</title>
        <authorList>
            <person name="Goeker M."/>
        </authorList>
    </citation>
    <scope>NUCLEOTIDE SEQUENCE [LARGE SCALE GENOMIC DNA]</scope>
    <source>
        <strain evidence="2 3">DSM 105096</strain>
    </source>
</reference>
<evidence type="ECO:0000256" key="1">
    <source>
        <dbReference type="SAM" id="SignalP"/>
    </source>
</evidence>
<comment type="caution">
    <text evidence="2">The sequence shown here is derived from an EMBL/GenBank/DDBJ whole genome shotgun (WGS) entry which is preliminary data.</text>
</comment>
<proteinExistence type="predicted"/>
<accession>A0ABX0XD09</accession>
<evidence type="ECO:0000313" key="3">
    <source>
        <dbReference type="Proteomes" id="UP000770785"/>
    </source>
</evidence>
<dbReference type="EMBL" id="JAATJH010000003">
    <property type="protein sequence ID" value="NJC26672.1"/>
    <property type="molecule type" value="Genomic_DNA"/>
</dbReference>
<dbReference type="Proteomes" id="UP000770785">
    <property type="component" value="Unassembled WGS sequence"/>
</dbReference>
<sequence length="145" mass="15990">MKIIVFAFFACLLALPLSAQTWTKSFAEAETLAVKNGKNIVLVFAGSDWCAPCMRLDREIWSAEGFADAAGKDFVFYKADFPRRKANQLPQEISDKNAQLAERYNTVGSFPLVVILSPTGKVLGQTGYKDVPATEYLGLLKSFGR</sequence>
<evidence type="ECO:0000313" key="2">
    <source>
        <dbReference type="EMBL" id="NJC26672.1"/>
    </source>
</evidence>
<gene>
    <name evidence="2" type="ORF">GGR27_002182</name>
</gene>
<keyword evidence="1" id="KW-0732">Signal</keyword>
<dbReference type="Gene3D" id="3.40.30.10">
    <property type="entry name" value="Glutaredoxin"/>
    <property type="match status" value="1"/>
</dbReference>
<keyword evidence="3" id="KW-1185">Reference proteome</keyword>